<reference evidence="2 3" key="1">
    <citation type="journal article" date="2018" name="Cell">
        <title>The Chara Genome: Secondary Complexity and Implications for Plant Terrestrialization.</title>
        <authorList>
            <person name="Nishiyama T."/>
            <person name="Sakayama H."/>
            <person name="Vries J.D."/>
            <person name="Buschmann H."/>
            <person name="Saint-Marcoux D."/>
            <person name="Ullrich K.K."/>
            <person name="Haas F.B."/>
            <person name="Vanderstraeten L."/>
            <person name="Becker D."/>
            <person name="Lang D."/>
            <person name="Vosolsobe S."/>
            <person name="Rombauts S."/>
            <person name="Wilhelmsson P.K.I."/>
            <person name="Janitza P."/>
            <person name="Kern R."/>
            <person name="Heyl A."/>
            <person name="Rumpler F."/>
            <person name="Villalobos L.I.A.C."/>
            <person name="Clay J.M."/>
            <person name="Skokan R."/>
            <person name="Toyoda A."/>
            <person name="Suzuki Y."/>
            <person name="Kagoshima H."/>
            <person name="Schijlen E."/>
            <person name="Tajeshwar N."/>
            <person name="Catarino B."/>
            <person name="Hetherington A.J."/>
            <person name="Saltykova A."/>
            <person name="Bonnot C."/>
            <person name="Breuninger H."/>
            <person name="Symeonidi A."/>
            <person name="Radhakrishnan G.V."/>
            <person name="Van Nieuwerburgh F."/>
            <person name="Deforce D."/>
            <person name="Chang C."/>
            <person name="Karol K.G."/>
            <person name="Hedrich R."/>
            <person name="Ulvskov P."/>
            <person name="Glockner G."/>
            <person name="Delwiche C.F."/>
            <person name="Petrasek J."/>
            <person name="Van de Peer Y."/>
            <person name="Friml J."/>
            <person name="Beilby M."/>
            <person name="Dolan L."/>
            <person name="Kohara Y."/>
            <person name="Sugano S."/>
            <person name="Fujiyama A."/>
            <person name="Delaux P.-M."/>
            <person name="Quint M."/>
            <person name="TheiBen G."/>
            <person name="Hagemann M."/>
            <person name="Harholt J."/>
            <person name="Dunand C."/>
            <person name="Zachgo S."/>
            <person name="Langdale J."/>
            <person name="Maumus F."/>
            <person name="Straeten D.V.D."/>
            <person name="Gould S.B."/>
            <person name="Rensing S.A."/>
        </authorList>
    </citation>
    <scope>NUCLEOTIDE SEQUENCE [LARGE SCALE GENOMIC DNA]</scope>
    <source>
        <strain evidence="2 3">S276</strain>
    </source>
</reference>
<protein>
    <submittedName>
        <fullName evidence="2">Uncharacterized protein</fullName>
    </submittedName>
</protein>
<dbReference type="AlphaFoldDB" id="A0A388LAG0"/>
<gene>
    <name evidence="2" type="ORF">CBR_g29450</name>
</gene>
<organism evidence="2 3">
    <name type="scientific">Chara braunii</name>
    <name type="common">Braun's stonewort</name>
    <dbReference type="NCBI Taxonomy" id="69332"/>
    <lineage>
        <taxon>Eukaryota</taxon>
        <taxon>Viridiplantae</taxon>
        <taxon>Streptophyta</taxon>
        <taxon>Charophyceae</taxon>
        <taxon>Charales</taxon>
        <taxon>Characeae</taxon>
        <taxon>Chara</taxon>
    </lineage>
</organism>
<name>A0A388LAG0_CHABU</name>
<evidence type="ECO:0000313" key="2">
    <source>
        <dbReference type="EMBL" id="GBG79300.1"/>
    </source>
</evidence>
<feature type="region of interest" description="Disordered" evidence="1">
    <location>
        <begin position="1"/>
        <end position="24"/>
    </location>
</feature>
<accession>A0A388LAG0</accession>
<sequence length="119" mass="12913">MGPGQSKHGNGTVRDGVYMGMGQSKHGNGTEYTWEWDRVYMGMGQCMHGRGQGGTRKAIRQETEEDKVIGKEAERSVHGNRTEYTLEGDKPICGRGGSGVLATQPVRCTVWCGAPCANH</sequence>
<evidence type="ECO:0000313" key="3">
    <source>
        <dbReference type="Proteomes" id="UP000265515"/>
    </source>
</evidence>
<evidence type="ECO:0000256" key="1">
    <source>
        <dbReference type="SAM" id="MobiDB-lite"/>
    </source>
</evidence>
<dbReference type="Gramene" id="GBG79300">
    <property type="protein sequence ID" value="GBG79300"/>
    <property type="gene ID" value="CBR_g29450"/>
</dbReference>
<dbReference type="Proteomes" id="UP000265515">
    <property type="component" value="Unassembled WGS sequence"/>
</dbReference>
<dbReference type="EMBL" id="BFEA01000315">
    <property type="protein sequence ID" value="GBG79300.1"/>
    <property type="molecule type" value="Genomic_DNA"/>
</dbReference>
<keyword evidence="3" id="KW-1185">Reference proteome</keyword>
<comment type="caution">
    <text evidence="2">The sequence shown here is derived from an EMBL/GenBank/DDBJ whole genome shotgun (WGS) entry which is preliminary data.</text>
</comment>
<proteinExistence type="predicted"/>